<keyword evidence="1" id="KW-0540">Nuclease</keyword>
<dbReference type="AlphaFoldDB" id="A0A5J4PDX9"/>
<dbReference type="GO" id="GO:0004527">
    <property type="term" value="F:exonuclease activity"/>
    <property type="evidence" value="ECO:0007669"/>
    <property type="project" value="UniProtKB-KW"/>
</dbReference>
<protein>
    <submittedName>
        <fullName evidence="1">Single-stranded-DNA-specific exonuclease RecJ</fullName>
        <ecNumber evidence="1">3.1.-.-</ecNumber>
    </submittedName>
</protein>
<sequence length="31" mass="3765">MSHKWNYRPITHEQEERSKALAQELEVDLII</sequence>
<dbReference type="EC" id="3.1.-.-" evidence="1"/>
<reference evidence="1" key="1">
    <citation type="submission" date="2019-03" db="EMBL/GenBank/DDBJ databases">
        <title>Single cell metagenomics reveals metabolic interactions within the superorganism composed of flagellate Streblomastix strix and complex community of Bacteroidetes bacteria on its surface.</title>
        <authorList>
            <person name="Treitli S.C."/>
            <person name="Kolisko M."/>
            <person name="Husnik F."/>
            <person name="Keeling P."/>
            <person name="Hampl V."/>
        </authorList>
    </citation>
    <scope>NUCLEOTIDE SEQUENCE</scope>
    <source>
        <strain evidence="1">STM</strain>
    </source>
</reference>
<comment type="caution">
    <text evidence="1">The sequence shown here is derived from an EMBL/GenBank/DDBJ whole genome shotgun (WGS) entry which is preliminary data.</text>
</comment>
<accession>A0A5J4PDX9</accession>
<proteinExistence type="predicted"/>
<evidence type="ECO:0000313" key="1">
    <source>
        <dbReference type="EMBL" id="KAA6306693.1"/>
    </source>
</evidence>
<organism evidence="1">
    <name type="scientific">termite gut metagenome</name>
    <dbReference type="NCBI Taxonomy" id="433724"/>
    <lineage>
        <taxon>unclassified sequences</taxon>
        <taxon>metagenomes</taxon>
        <taxon>organismal metagenomes</taxon>
    </lineage>
</organism>
<name>A0A5J4PDX9_9ZZZZ</name>
<feature type="non-terminal residue" evidence="1">
    <location>
        <position position="31"/>
    </location>
</feature>
<keyword evidence="1" id="KW-0269">Exonuclease</keyword>
<keyword evidence="1" id="KW-0378">Hydrolase</keyword>
<dbReference type="EMBL" id="SNRY01009716">
    <property type="protein sequence ID" value="KAA6306693.1"/>
    <property type="molecule type" value="Genomic_DNA"/>
</dbReference>
<gene>
    <name evidence="1" type="ORF">EZS27_041643</name>
</gene>